<name>A0A6L5EI79_9ENTR</name>
<evidence type="ECO:0000256" key="2">
    <source>
        <dbReference type="SAM" id="Phobius"/>
    </source>
</evidence>
<dbReference type="Proteomes" id="UP000475079">
    <property type="component" value="Unassembled WGS sequence"/>
</dbReference>
<gene>
    <name evidence="3" type="primary">traP</name>
    <name evidence="3" type="ORF">GBB84_26050</name>
</gene>
<keyword evidence="2" id="KW-1133">Transmembrane helix</keyword>
<keyword evidence="4" id="KW-1185">Reference proteome</keyword>
<dbReference type="NCBIfam" id="NF033885">
    <property type="entry name" value="conj_TraP_IncI1"/>
    <property type="match status" value="1"/>
</dbReference>
<dbReference type="EMBL" id="WHIY01000028">
    <property type="protein sequence ID" value="MPQ54345.1"/>
    <property type="molecule type" value="Genomic_DNA"/>
</dbReference>
<feature type="compositionally biased region" description="Polar residues" evidence="1">
    <location>
        <begin position="93"/>
        <end position="108"/>
    </location>
</feature>
<dbReference type="RefSeq" id="WP_048242206.1">
    <property type="nucleotide sequence ID" value="NZ_WHIY01000028.1"/>
</dbReference>
<sequence>MSQQDELITDDDAVDFGEADTGEKKPFWKRELLFGYSLPWLLGATLLAGAGIWYLYGPSLSGLVSRPGSAEFSEVDHTLNNTAGTAQPAVLPQSGTQTGTQPEVTTPGQTAIHDDTVAMMTDIRDELNARDSRINSTLGTLKDSVSQISEAIKRDEAYAVETRNQLMALTQRLAAMESRLAASTVATPKPSSGKRQAASPVAGMKVVSLENGMAWIKWQGSTWAVREGDTLGKVTVSRIDPASRSVTTSGGTLR</sequence>
<reference evidence="3 4" key="1">
    <citation type="submission" date="2019-10" db="EMBL/GenBank/DDBJ databases">
        <title>Characterization of a new Citrobacter species.</title>
        <authorList>
            <person name="Goncalves Ribeiro T."/>
            <person name="Izdebski R."/>
            <person name="Urbanowicz P."/>
            <person name="Carmeli Y."/>
            <person name="Gniadkowski M."/>
            <person name="Peixe L."/>
        </authorList>
    </citation>
    <scope>NUCLEOTIDE SEQUENCE [LARGE SCALE GENOMIC DNA]</scope>
    <source>
        <strain evidence="3 4">NMI7905_11</strain>
    </source>
</reference>
<dbReference type="InterPro" id="IPR049608">
    <property type="entry name" value="TraP-like"/>
</dbReference>
<protein>
    <submittedName>
        <fullName evidence="3">Conjugal transfer protein TraP</fullName>
    </submittedName>
</protein>
<evidence type="ECO:0000313" key="4">
    <source>
        <dbReference type="Proteomes" id="UP000475079"/>
    </source>
</evidence>
<evidence type="ECO:0000256" key="1">
    <source>
        <dbReference type="SAM" id="MobiDB-lite"/>
    </source>
</evidence>
<feature type="transmembrane region" description="Helical" evidence="2">
    <location>
        <begin position="33"/>
        <end position="56"/>
    </location>
</feature>
<organism evidence="3 4">
    <name type="scientific">Citrobacter telavivensis</name>
    <dbReference type="NCBI Taxonomy" id="2653932"/>
    <lineage>
        <taxon>Bacteria</taxon>
        <taxon>Pseudomonadati</taxon>
        <taxon>Pseudomonadota</taxon>
        <taxon>Gammaproteobacteria</taxon>
        <taxon>Enterobacterales</taxon>
        <taxon>Enterobacteriaceae</taxon>
        <taxon>Citrobacter</taxon>
    </lineage>
</organism>
<keyword evidence="2" id="KW-0812">Transmembrane</keyword>
<dbReference type="AlphaFoldDB" id="A0A6L5EI79"/>
<keyword evidence="2" id="KW-0472">Membrane</keyword>
<comment type="caution">
    <text evidence="3">The sequence shown here is derived from an EMBL/GenBank/DDBJ whole genome shotgun (WGS) entry which is preliminary data.</text>
</comment>
<evidence type="ECO:0000313" key="3">
    <source>
        <dbReference type="EMBL" id="MPQ54345.1"/>
    </source>
</evidence>
<accession>A0A6L5EI79</accession>
<proteinExistence type="predicted"/>
<feature type="region of interest" description="Disordered" evidence="1">
    <location>
        <begin position="84"/>
        <end position="108"/>
    </location>
</feature>